<organism evidence="9 10">
    <name type="scientific">Prunus armeniaca</name>
    <name type="common">Apricot</name>
    <name type="synonym">Armeniaca vulgaris</name>
    <dbReference type="NCBI Taxonomy" id="36596"/>
    <lineage>
        <taxon>Eukaryota</taxon>
        <taxon>Viridiplantae</taxon>
        <taxon>Streptophyta</taxon>
        <taxon>Embryophyta</taxon>
        <taxon>Tracheophyta</taxon>
        <taxon>Spermatophyta</taxon>
        <taxon>Magnoliopsida</taxon>
        <taxon>eudicotyledons</taxon>
        <taxon>Gunneridae</taxon>
        <taxon>Pentapetalae</taxon>
        <taxon>rosids</taxon>
        <taxon>fabids</taxon>
        <taxon>Rosales</taxon>
        <taxon>Rosaceae</taxon>
        <taxon>Amygdaloideae</taxon>
        <taxon>Amygdaleae</taxon>
        <taxon>Prunus</taxon>
    </lineage>
</organism>
<evidence type="ECO:0000256" key="1">
    <source>
        <dbReference type="ARBA" id="ARBA00004141"/>
    </source>
</evidence>
<feature type="transmembrane region" description="Helical" evidence="6">
    <location>
        <begin position="48"/>
        <end position="67"/>
    </location>
</feature>
<dbReference type="InterPro" id="IPR006694">
    <property type="entry name" value="Fatty_acid_hydroxylase"/>
</dbReference>
<sequence>MASVPGILTDWPWTALGSFKYVILAPWVIHSTWLFVANDGKERDISYFLILAVVLWRILHNQIWISLSRYRTAKGNGRILDKGLEFEQVDRENNWDDQILFNALLFYTGSRYLPGGQHSPFWRAEGLLLTIVLHAGPVEFLYYWFHRALHHHYLYSRYHSHHHSSIVTQPITSVIHPFAEHVVYSALFFIPILGTMLTRTLSVVSFTAYITYIDFMNNMGHCNFELIPNWLFSLFPPLKYLMYTPSQGHNMPCCASAGYHSLHHTQFRTNYSLFMPIYDHIYRTMDKSLDALYETSLKREEETPDVLHLTHLTTPESIYHLPLGFASLASRPYTSNWHRFDNLKLQTWVIPKYSLQYYMQWQNEPINRLIEEAIIQAEEKGVKVLCLGLLNQASLLFFFPFTFKGEQLNRYGGLYVHRHPNLKIRVVDGSSLAVAITLNTIPKGTTQVLLRGNLTKVAYAIAFALCQKGIQVVTLHKDEYLKLTKSFSSTESSLVLAKSYAHKIWLVGDGLSEEEQLRAPKGTLFIPFSHFPPKKLRKDCFYHYPPAMKTPTSLENIHACENWLPRRVMSAWRIAGIVHALEAFSTFGPPSLLVGTPHSMDKSSTGHVLVARIWMVNIEHCAVPENLCIKTYGEDNCCGYNGIFPASCCGGHGACYFAHQPH</sequence>
<comment type="similarity">
    <text evidence="2">Belongs to the sterol desaturase family.</text>
</comment>
<dbReference type="GO" id="GO:0008610">
    <property type="term" value="P:lipid biosynthetic process"/>
    <property type="evidence" value="ECO:0007669"/>
    <property type="project" value="InterPro"/>
</dbReference>
<evidence type="ECO:0000256" key="6">
    <source>
        <dbReference type="SAM" id="Phobius"/>
    </source>
</evidence>
<feature type="domain" description="Very-long-chain aldehyde decarbonylase CER1-like C-terminal" evidence="8">
    <location>
        <begin position="448"/>
        <end position="585"/>
    </location>
</feature>
<dbReference type="GO" id="GO:0016491">
    <property type="term" value="F:oxidoreductase activity"/>
    <property type="evidence" value="ECO:0007669"/>
    <property type="project" value="InterPro"/>
</dbReference>
<evidence type="ECO:0008006" key="11">
    <source>
        <dbReference type="Google" id="ProtNLM"/>
    </source>
</evidence>
<name>A0A6J5WHB2_PRUAR</name>
<feature type="domain" description="Fatty acid hydroxylase" evidence="7">
    <location>
        <begin position="133"/>
        <end position="284"/>
    </location>
</feature>
<accession>A0A6J5WHB2</accession>
<comment type="subcellular location">
    <subcellularLocation>
        <location evidence="1">Membrane</location>
        <topology evidence="1">Multi-pass membrane protein</topology>
    </subcellularLocation>
</comment>
<dbReference type="Pfam" id="PF12076">
    <property type="entry name" value="CER1-like_C"/>
    <property type="match status" value="1"/>
</dbReference>
<dbReference type="EMBL" id="CAEKKB010000002">
    <property type="protein sequence ID" value="CAB4299723.1"/>
    <property type="molecule type" value="Genomic_DNA"/>
</dbReference>
<evidence type="ECO:0000256" key="3">
    <source>
        <dbReference type="ARBA" id="ARBA00022692"/>
    </source>
</evidence>
<keyword evidence="5 6" id="KW-0472">Membrane</keyword>
<dbReference type="OrthoDB" id="408954at2759"/>
<evidence type="ECO:0000256" key="2">
    <source>
        <dbReference type="ARBA" id="ARBA00009324"/>
    </source>
</evidence>
<dbReference type="Proteomes" id="UP000507245">
    <property type="component" value="Unassembled WGS sequence"/>
</dbReference>
<protein>
    <recommendedName>
        <fullName evidence="11">Fatty acid hydroxylase domain-containing protein</fullName>
    </recommendedName>
</protein>
<keyword evidence="3 6" id="KW-0812">Transmembrane</keyword>
<evidence type="ECO:0000256" key="5">
    <source>
        <dbReference type="ARBA" id="ARBA00023136"/>
    </source>
</evidence>
<dbReference type="Pfam" id="PF04116">
    <property type="entry name" value="FA_hydroxylase"/>
    <property type="match status" value="1"/>
</dbReference>
<dbReference type="InterPro" id="IPR050307">
    <property type="entry name" value="Sterol_Desaturase_Related"/>
</dbReference>
<dbReference type="GO" id="GO:0016020">
    <property type="term" value="C:membrane"/>
    <property type="evidence" value="ECO:0007669"/>
    <property type="project" value="UniProtKB-SubCell"/>
</dbReference>
<reference evidence="10" key="1">
    <citation type="journal article" date="2020" name="Genome Biol.">
        <title>Gamete binning: chromosome-level and haplotype-resolved genome assembly enabled by high-throughput single-cell sequencing of gamete genomes.</title>
        <authorList>
            <person name="Campoy J.A."/>
            <person name="Sun H."/>
            <person name="Goel M."/>
            <person name="Jiao W.-B."/>
            <person name="Folz-Donahue K."/>
            <person name="Wang N."/>
            <person name="Rubio M."/>
            <person name="Liu C."/>
            <person name="Kukat C."/>
            <person name="Ruiz D."/>
            <person name="Huettel B."/>
            <person name="Schneeberger K."/>
        </authorList>
    </citation>
    <scope>NUCLEOTIDE SEQUENCE [LARGE SCALE GENOMIC DNA]</scope>
    <source>
        <strain evidence="10">cv. Rojo Pasion</strain>
    </source>
</reference>
<evidence type="ECO:0000259" key="7">
    <source>
        <dbReference type="Pfam" id="PF04116"/>
    </source>
</evidence>
<dbReference type="GO" id="GO:0005506">
    <property type="term" value="F:iron ion binding"/>
    <property type="evidence" value="ECO:0007669"/>
    <property type="project" value="InterPro"/>
</dbReference>
<keyword evidence="10" id="KW-1185">Reference proteome</keyword>
<feature type="transmembrane region" description="Helical" evidence="6">
    <location>
        <begin position="18"/>
        <end position="36"/>
    </location>
</feature>
<dbReference type="AlphaFoldDB" id="A0A6J5WHB2"/>
<proteinExistence type="inferred from homology"/>
<dbReference type="InterPro" id="IPR021940">
    <property type="entry name" value="CER1-like_C"/>
</dbReference>
<evidence type="ECO:0000313" key="9">
    <source>
        <dbReference type="EMBL" id="CAB4299723.1"/>
    </source>
</evidence>
<evidence type="ECO:0000256" key="4">
    <source>
        <dbReference type="ARBA" id="ARBA00022989"/>
    </source>
</evidence>
<dbReference type="PANTHER" id="PTHR11863">
    <property type="entry name" value="STEROL DESATURASE"/>
    <property type="match status" value="1"/>
</dbReference>
<evidence type="ECO:0000259" key="8">
    <source>
        <dbReference type="Pfam" id="PF12076"/>
    </source>
</evidence>
<keyword evidence="4 6" id="KW-1133">Transmembrane helix</keyword>
<evidence type="ECO:0000313" key="10">
    <source>
        <dbReference type="Proteomes" id="UP000507245"/>
    </source>
</evidence>
<gene>
    <name evidence="9" type="ORF">ORAREDHAP_LOCUS14360</name>
</gene>